<proteinExistence type="predicted"/>
<accession>A0ABR2L3M7</accession>
<gene>
    <name evidence="1" type="ORF">M9Y10_000218</name>
</gene>
<keyword evidence="2" id="KW-1185">Reference proteome</keyword>
<evidence type="ECO:0008006" key="3">
    <source>
        <dbReference type="Google" id="ProtNLM"/>
    </source>
</evidence>
<protein>
    <recommendedName>
        <fullName evidence="3">DUF3447 domain-containing protein</fullName>
    </recommendedName>
</protein>
<dbReference type="PANTHER" id="PTHR24159">
    <property type="match status" value="1"/>
</dbReference>
<dbReference type="PANTHER" id="PTHR24159:SF5">
    <property type="entry name" value="ANK_REP_REGION DOMAIN-CONTAINING PROTEIN"/>
    <property type="match status" value="1"/>
</dbReference>
<evidence type="ECO:0000313" key="1">
    <source>
        <dbReference type="EMBL" id="KAK8897974.1"/>
    </source>
</evidence>
<reference evidence="1 2" key="1">
    <citation type="submission" date="2024-04" db="EMBL/GenBank/DDBJ databases">
        <title>Tritrichomonas musculus Genome.</title>
        <authorList>
            <person name="Alves-Ferreira E."/>
            <person name="Grigg M."/>
            <person name="Lorenzi H."/>
            <person name="Galac M."/>
        </authorList>
    </citation>
    <scope>NUCLEOTIDE SEQUENCE [LARGE SCALE GENOMIC DNA]</scope>
    <source>
        <strain evidence="1 2">EAF2021</strain>
    </source>
</reference>
<organism evidence="1 2">
    <name type="scientific">Tritrichomonas musculus</name>
    <dbReference type="NCBI Taxonomy" id="1915356"/>
    <lineage>
        <taxon>Eukaryota</taxon>
        <taxon>Metamonada</taxon>
        <taxon>Parabasalia</taxon>
        <taxon>Tritrichomonadida</taxon>
        <taxon>Tritrichomonadidae</taxon>
        <taxon>Tritrichomonas</taxon>
    </lineage>
</organism>
<dbReference type="InterPro" id="IPR036770">
    <property type="entry name" value="Ankyrin_rpt-contain_sf"/>
</dbReference>
<name>A0ABR2L3M7_9EUKA</name>
<comment type="caution">
    <text evidence="1">The sequence shown here is derived from an EMBL/GenBank/DDBJ whole genome shotgun (WGS) entry which is preliminary data.</text>
</comment>
<evidence type="ECO:0000313" key="2">
    <source>
        <dbReference type="Proteomes" id="UP001470230"/>
    </source>
</evidence>
<sequence>MNPSSYLESMKMIHESLLLFLEDETNDIKKFKDFTIIINDQKICDDQHRLRSFLHLLLKIGDNHNRNNYFFNKIEQILTLLKDHMKKYFSNFDIFTIFRSNKRILLFLIEEKIIVMDKHIAKKITTNNYYIKAKYPQYFTPEIQPFINEKWLTKNDKLMEDLKKDLPDYFYKERKIGENDNIICKYIQNDLIKEFVTYVNQTNYPLDSTIKESIYETNYFFIKNQVKSNEEKRKFTLIEYATFFGSIQIFKYLQIKGIKLTNDLWPLAIHGKNNEIIYILQENKIEPNHYCGLYFECIKESIKCHHNEIVDYLLTNYSQCEVFYHSLKNYNFAFIQIEMINDSSFFDLCKYDYYVFVDYLLKNGNFDLNQKTIKKNI</sequence>
<dbReference type="EMBL" id="JAPFFF010000001">
    <property type="protein sequence ID" value="KAK8897974.1"/>
    <property type="molecule type" value="Genomic_DNA"/>
</dbReference>
<dbReference type="Proteomes" id="UP001470230">
    <property type="component" value="Unassembled WGS sequence"/>
</dbReference>
<dbReference type="SUPFAM" id="SSF48403">
    <property type="entry name" value="Ankyrin repeat"/>
    <property type="match status" value="1"/>
</dbReference>